<dbReference type="NCBIfam" id="TIGR00773">
    <property type="entry name" value="NhaA"/>
    <property type="match status" value="1"/>
</dbReference>
<keyword evidence="6" id="KW-0813">Transport</keyword>
<feature type="transmembrane region" description="Helical" evidence="6">
    <location>
        <begin position="265"/>
        <end position="286"/>
    </location>
</feature>
<keyword evidence="6" id="KW-0915">Sodium</keyword>
<feature type="transmembrane region" description="Helical" evidence="6">
    <location>
        <begin position="298"/>
        <end position="322"/>
    </location>
</feature>
<evidence type="ECO:0000313" key="8">
    <source>
        <dbReference type="Proteomes" id="UP000295741"/>
    </source>
</evidence>
<comment type="caution">
    <text evidence="7">The sequence shown here is derived from an EMBL/GenBank/DDBJ whole genome shotgun (WGS) entry which is preliminary data.</text>
</comment>
<feature type="transmembrane region" description="Helical" evidence="6">
    <location>
        <begin position="225"/>
        <end position="253"/>
    </location>
</feature>
<keyword evidence="5 6" id="KW-0472">Membrane</keyword>
<dbReference type="EMBL" id="SNWP01000010">
    <property type="protein sequence ID" value="TDO27986.1"/>
    <property type="molecule type" value="Genomic_DNA"/>
</dbReference>
<feature type="transmembrane region" description="Helical" evidence="6">
    <location>
        <begin position="342"/>
        <end position="361"/>
    </location>
</feature>
<evidence type="ECO:0000256" key="5">
    <source>
        <dbReference type="ARBA" id="ARBA00023136"/>
    </source>
</evidence>
<dbReference type="Pfam" id="PF06965">
    <property type="entry name" value="Na_H_antiport_1"/>
    <property type="match status" value="1"/>
</dbReference>
<organism evidence="7 8">
    <name type="scientific">Sediminibacterium goheungense</name>
    <dbReference type="NCBI Taxonomy" id="1086393"/>
    <lineage>
        <taxon>Bacteria</taxon>
        <taxon>Pseudomonadati</taxon>
        <taxon>Bacteroidota</taxon>
        <taxon>Chitinophagia</taxon>
        <taxon>Chitinophagales</taxon>
        <taxon>Chitinophagaceae</taxon>
        <taxon>Sediminibacterium</taxon>
    </lineage>
</organism>
<dbReference type="PANTHER" id="PTHR30341">
    <property type="entry name" value="SODIUM ION/PROTON ANTIPORTER NHAA-RELATED"/>
    <property type="match status" value="1"/>
</dbReference>
<reference evidence="7 8" key="1">
    <citation type="submission" date="2019-03" db="EMBL/GenBank/DDBJ databases">
        <title>Genomic Encyclopedia of Archaeal and Bacterial Type Strains, Phase II (KMG-II): from individual species to whole genera.</title>
        <authorList>
            <person name="Goeker M."/>
        </authorList>
    </citation>
    <scope>NUCLEOTIDE SEQUENCE [LARGE SCALE GENOMIC DNA]</scope>
    <source>
        <strain evidence="7 8">DSM 28323</strain>
    </source>
</reference>
<dbReference type="HAMAP" id="MF_01844">
    <property type="entry name" value="NhaA"/>
    <property type="match status" value="1"/>
</dbReference>
<accession>A0A4R6J164</accession>
<feature type="transmembrane region" description="Helical" evidence="6">
    <location>
        <begin position="112"/>
        <end position="132"/>
    </location>
</feature>
<name>A0A4R6J164_9BACT</name>
<dbReference type="InterPro" id="IPR004670">
    <property type="entry name" value="NhaA"/>
</dbReference>
<dbReference type="Proteomes" id="UP000295741">
    <property type="component" value="Unassembled WGS sequence"/>
</dbReference>
<protein>
    <recommendedName>
        <fullName evidence="6">Na(+)/H(+) antiporter NhaA</fullName>
    </recommendedName>
    <alternativeName>
        <fullName evidence="6">Sodium/proton antiporter NhaA</fullName>
    </alternativeName>
</protein>
<dbReference type="AlphaFoldDB" id="A0A4R6J164"/>
<comment type="catalytic activity">
    <reaction evidence="6">
        <text>Na(+)(in) + 2 H(+)(out) = Na(+)(out) + 2 H(+)(in)</text>
        <dbReference type="Rhea" id="RHEA:29251"/>
        <dbReference type="ChEBI" id="CHEBI:15378"/>
        <dbReference type="ChEBI" id="CHEBI:29101"/>
    </reaction>
</comment>
<gene>
    <name evidence="6" type="primary">nhaA</name>
    <name evidence="7" type="ORF">BC659_0041</name>
</gene>
<keyword evidence="3 6" id="KW-0812">Transmembrane</keyword>
<comment type="function">
    <text evidence="6">Na(+)/H(+) antiporter that extrudes sodium in exchange for external protons.</text>
</comment>
<keyword evidence="2 6" id="KW-1003">Cell membrane</keyword>
<comment type="subcellular location">
    <subcellularLocation>
        <location evidence="1">Cell inner membrane</location>
        <topology evidence="1">Multi-pass membrane protein</topology>
    </subcellularLocation>
    <subcellularLocation>
        <location evidence="6">Cell membrane</location>
        <topology evidence="6">Multi-pass membrane protein</topology>
    </subcellularLocation>
</comment>
<feature type="transmembrane region" description="Helical" evidence="6">
    <location>
        <begin position="138"/>
        <end position="160"/>
    </location>
</feature>
<keyword evidence="8" id="KW-1185">Reference proteome</keyword>
<dbReference type="RefSeq" id="WP_133472555.1">
    <property type="nucleotide sequence ID" value="NZ_SNWP01000010.1"/>
</dbReference>
<dbReference type="Gene3D" id="1.20.1530.10">
    <property type="entry name" value="Na+/H+ antiporter like domain"/>
    <property type="match status" value="1"/>
</dbReference>
<evidence type="ECO:0000256" key="2">
    <source>
        <dbReference type="ARBA" id="ARBA00022475"/>
    </source>
</evidence>
<dbReference type="GO" id="GO:0015385">
    <property type="term" value="F:sodium:proton antiporter activity"/>
    <property type="evidence" value="ECO:0007669"/>
    <property type="project" value="UniProtKB-UniRule"/>
</dbReference>
<keyword evidence="6" id="KW-0050">Antiport</keyword>
<proteinExistence type="inferred from homology"/>
<dbReference type="GO" id="GO:0005886">
    <property type="term" value="C:plasma membrane"/>
    <property type="evidence" value="ECO:0007669"/>
    <property type="project" value="UniProtKB-SubCell"/>
</dbReference>
<keyword evidence="4 6" id="KW-1133">Transmembrane helix</keyword>
<feature type="transmembrane region" description="Helical" evidence="6">
    <location>
        <begin position="167"/>
        <end position="190"/>
    </location>
</feature>
<dbReference type="PANTHER" id="PTHR30341:SF0">
    <property type="entry name" value="NA(+)_H(+) ANTIPORTER NHAA"/>
    <property type="match status" value="1"/>
</dbReference>
<evidence type="ECO:0000256" key="6">
    <source>
        <dbReference type="HAMAP-Rule" id="MF_01844"/>
    </source>
</evidence>
<evidence type="ECO:0000256" key="4">
    <source>
        <dbReference type="ARBA" id="ARBA00022989"/>
    </source>
</evidence>
<feature type="transmembrane region" description="Helical" evidence="6">
    <location>
        <begin position="24"/>
        <end position="43"/>
    </location>
</feature>
<dbReference type="InterPro" id="IPR023171">
    <property type="entry name" value="Na/H_antiporter_dom_sf"/>
</dbReference>
<keyword evidence="6" id="KW-0406">Ion transport</keyword>
<feature type="transmembrane region" description="Helical" evidence="6">
    <location>
        <begin position="75"/>
        <end position="92"/>
    </location>
</feature>
<dbReference type="GO" id="GO:0006885">
    <property type="term" value="P:regulation of pH"/>
    <property type="evidence" value="ECO:0007669"/>
    <property type="project" value="UniProtKB-UniRule"/>
</dbReference>
<feature type="transmembrane region" description="Helical" evidence="6">
    <location>
        <begin position="196"/>
        <end position="213"/>
    </location>
</feature>
<dbReference type="OrthoDB" id="9808135at2"/>
<keyword evidence="6" id="KW-0739">Sodium transport</keyword>
<evidence type="ECO:0000256" key="1">
    <source>
        <dbReference type="ARBA" id="ARBA00004429"/>
    </source>
</evidence>
<feature type="transmembrane region" description="Helical" evidence="6">
    <location>
        <begin position="368"/>
        <end position="388"/>
    </location>
</feature>
<evidence type="ECO:0000313" key="7">
    <source>
        <dbReference type="EMBL" id="TDO27986.1"/>
    </source>
</evidence>
<sequence length="403" mass="43827">MILPKFVHTRLLHPLKQFIHDSRAIGIILLTCTAVSLIAANLGDWGEVYRNMWNISFDGTTGHHLHLGFLSLPNSPLLVINDALMALFFFLAGMEIKRELVTGELASLKKSALPVAGAIGGMLAPALLFGLFNKGTAYMHGWAVPTATDIAFTLGIASLLGKRVPVALKIFLTALAIIDDLGAIVVIALFYGSEIAIGYLLGAIAVVGLLWFMNKRKMTFGIWHWLLGIALWYCMFNSGIHATVAGVIFAFMVPVSKLEDFELKFHTPVYFIVMPIFALANTAIGLPENSLHALNSSLSWGIIVGLCIGKPLGITTACYLLVSRKLAELPSGTNWYKMIGGGLLAGIGFTMSIFISTLAFVSPAEQDIAKISVLLASLIAMLSGYIWLKKQRNKEHEIRNQEV</sequence>
<evidence type="ECO:0000256" key="3">
    <source>
        <dbReference type="ARBA" id="ARBA00022692"/>
    </source>
</evidence>
<comment type="similarity">
    <text evidence="6">Belongs to the NhaA Na(+)/H(+) (TC 2.A.33) antiporter family.</text>
</comment>